<dbReference type="Proteomes" id="UP000277864">
    <property type="component" value="Unassembled WGS sequence"/>
</dbReference>
<feature type="active site" description="Proton donor/acceptor" evidence="7">
    <location>
        <position position="269"/>
    </location>
</feature>
<dbReference type="InterPro" id="IPR036291">
    <property type="entry name" value="NAD(P)-bd_dom_sf"/>
</dbReference>
<feature type="domain" description="Alanine dehydrogenase/pyridine nucleotide transhydrogenase NAD(H)-binding" evidence="11">
    <location>
        <begin position="148"/>
        <end position="297"/>
    </location>
</feature>
<evidence type="ECO:0000256" key="3">
    <source>
        <dbReference type="ARBA" id="ARBA00012897"/>
    </source>
</evidence>
<dbReference type="InterPro" id="IPR007886">
    <property type="entry name" value="AlaDH/PNT_N"/>
</dbReference>
<dbReference type="PROSITE" id="PS00837">
    <property type="entry name" value="ALADH_PNT_2"/>
    <property type="match status" value="1"/>
</dbReference>
<keyword evidence="4 6" id="KW-0560">Oxidoreductase</keyword>
<name>A0A3S0A730_9ENTE</name>
<feature type="binding site" evidence="9">
    <location>
        <position position="219"/>
    </location>
    <ligand>
        <name>NAD(+)</name>
        <dbReference type="ChEBI" id="CHEBI:57540"/>
    </ligand>
</feature>
<comment type="pathway">
    <text evidence="1">Amino-acid degradation; L-alanine degradation via dehydrogenase pathway; NH(3) and pyruvate from L-alanine: step 1/1.</text>
</comment>
<comment type="cofactor">
    <cofactor evidence="10">
        <name>Mg(2+)</name>
        <dbReference type="ChEBI" id="CHEBI:18420"/>
    </cofactor>
    <text evidence="10">Binds 1 Mg(2+) ion per subunit.</text>
</comment>
<dbReference type="RefSeq" id="WP_125942297.1">
    <property type="nucleotide sequence ID" value="NZ_PXZH01000001.1"/>
</dbReference>
<feature type="binding site" evidence="8">
    <location>
        <position position="74"/>
    </location>
    <ligand>
        <name>substrate</name>
    </ligand>
</feature>
<evidence type="ECO:0000256" key="7">
    <source>
        <dbReference type="PIRSR" id="PIRSR000183-1"/>
    </source>
</evidence>
<evidence type="ECO:0000256" key="6">
    <source>
        <dbReference type="PIRNR" id="PIRNR000183"/>
    </source>
</evidence>
<dbReference type="GO" id="GO:0000286">
    <property type="term" value="F:alanine dehydrogenase activity"/>
    <property type="evidence" value="ECO:0007669"/>
    <property type="project" value="UniProtKB-UniRule"/>
</dbReference>
<dbReference type="FunFam" id="3.40.50.720:FF:000049">
    <property type="entry name" value="Alanine dehydrogenase"/>
    <property type="match status" value="1"/>
</dbReference>
<dbReference type="InterPro" id="IPR008141">
    <property type="entry name" value="Ala_DH"/>
</dbReference>
<comment type="similarity">
    <text evidence="2 6">Belongs to the AlaDH/PNT family.</text>
</comment>
<feature type="binding site" evidence="10">
    <location>
        <position position="323"/>
    </location>
    <ligand>
        <name>Mg(2+)</name>
        <dbReference type="ChEBI" id="CHEBI:18420"/>
    </ligand>
</feature>
<keyword evidence="10" id="KW-0460">Magnesium</keyword>
<protein>
    <recommendedName>
        <fullName evidence="3 6">Alanine dehydrogenase</fullName>
        <ecNumber evidence="3 6">1.4.1.1</ecNumber>
    </recommendedName>
</protein>
<feature type="binding site" evidence="9">
    <location>
        <position position="202"/>
    </location>
    <ligand>
        <name>NAD(+)</name>
        <dbReference type="ChEBI" id="CHEBI:57540"/>
    </ligand>
</feature>
<evidence type="ECO:0000259" key="12">
    <source>
        <dbReference type="SMART" id="SM01003"/>
    </source>
</evidence>
<feature type="binding site" evidence="9">
    <location>
        <position position="133"/>
    </location>
    <ligand>
        <name>NAD(+)</name>
        <dbReference type="ChEBI" id="CHEBI:57540"/>
    </ligand>
</feature>
<evidence type="ECO:0000256" key="5">
    <source>
        <dbReference type="ARBA" id="ARBA00023027"/>
    </source>
</evidence>
<evidence type="ECO:0000256" key="2">
    <source>
        <dbReference type="ARBA" id="ARBA00005689"/>
    </source>
</evidence>
<dbReference type="UniPathway" id="UPA00527">
    <property type="reaction ID" value="UER00585"/>
</dbReference>
<comment type="caution">
    <text evidence="13">The sequence shown here is derived from an EMBL/GenBank/DDBJ whole genome shotgun (WGS) entry which is preliminary data.</text>
</comment>
<dbReference type="PANTHER" id="PTHR42795:SF1">
    <property type="entry name" value="ALANINE DEHYDROGENASE"/>
    <property type="match status" value="1"/>
</dbReference>
<dbReference type="GO" id="GO:0042853">
    <property type="term" value="P:L-alanine catabolic process"/>
    <property type="evidence" value="ECO:0007669"/>
    <property type="project" value="UniProtKB-UniPathway"/>
</dbReference>
<dbReference type="AlphaFoldDB" id="A0A3S0A730"/>
<feature type="binding site" evidence="9">
    <location>
        <position position="197"/>
    </location>
    <ligand>
        <name>NAD(+)</name>
        <dbReference type="ChEBI" id="CHEBI:57540"/>
    </ligand>
</feature>
<dbReference type="SUPFAM" id="SSF51735">
    <property type="entry name" value="NAD(P)-binding Rossmann-fold domains"/>
    <property type="match status" value="1"/>
</dbReference>
<evidence type="ECO:0000256" key="8">
    <source>
        <dbReference type="PIRSR" id="PIRSR000183-2"/>
    </source>
</evidence>
<evidence type="ECO:0000313" key="13">
    <source>
        <dbReference type="EMBL" id="RST90437.1"/>
    </source>
</evidence>
<dbReference type="Pfam" id="PF01262">
    <property type="entry name" value="AlaDh_PNT_C"/>
    <property type="match status" value="1"/>
</dbReference>
<dbReference type="Pfam" id="PF05222">
    <property type="entry name" value="AlaDh_PNT_N"/>
    <property type="match status" value="1"/>
</dbReference>
<evidence type="ECO:0000256" key="9">
    <source>
        <dbReference type="PIRSR" id="PIRSR000183-3"/>
    </source>
</evidence>
<feature type="active site" description="Proton donor/acceptor" evidence="7">
    <location>
        <position position="95"/>
    </location>
</feature>
<feature type="domain" description="Alanine dehydrogenase/pyridine nucleotide transhydrogenase N-terminal" evidence="12">
    <location>
        <begin position="4"/>
        <end position="136"/>
    </location>
</feature>
<feature type="binding site" evidence="8">
    <location>
        <position position="15"/>
    </location>
    <ligand>
        <name>substrate</name>
    </ligand>
</feature>
<dbReference type="NCBIfam" id="TIGR00518">
    <property type="entry name" value="alaDH"/>
    <property type="match status" value="1"/>
</dbReference>
<accession>A0A3S0A730</accession>
<gene>
    <name evidence="13" type="primary">ald</name>
    <name evidence="13" type="ORF">C7P63_01005</name>
</gene>
<keyword evidence="10" id="KW-0479">Metal-binding</keyword>
<dbReference type="EC" id="1.4.1.1" evidence="3 6"/>
<evidence type="ECO:0000259" key="11">
    <source>
        <dbReference type="SMART" id="SM01002"/>
    </source>
</evidence>
<feature type="binding site" evidence="9">
    <location>
        <begin position="298"/>
        <end position="301"/>
    </location>
    <ligand>
        <name>NAD(+)</name>
        <dbReference type="ChEBI" id="CHEBI:57540"/>
    </ligand>
</feature>
<dbReference type="GO" id="GO:0005886">
    <property type="term" value="C:plasma membrane"/>
    <property type="evidence" value="ECO:0007669"/>
    <property type="project" value="TreeGrafter"/>
</dbReference>
<dbReference type="InterPro" id="IPR007698">
    <property type="entry name" value="AlaDH/PNT_NAD(H)-bd"/>
</dbReference>
<evidence type="ECO:0000256" key="10">
    <source>
        <dbReference type="PIRSR" id="PIRSR000183-4"/>
    </source>
</evidence>
<dbReference type="CDD" id="cd05305">
    <property type="entry name" value="L-AlaDH"/>
    <property type="match status" value="1"/>
</dbReference>
<keyword evidence="9" id="KW-0547">Nucleotide-binding</keyword>
<dbReference type="SMART" id="SM01003">
    <property type="entry name" value="AlaDh_PNT_N"/>
    <property type="match status" value="1"/>
</dbReference>
<dbReference type="OrthoDB" id="9804592at2"/>
<dbReference type="PANTHER" id="PTHR42795">
    <property type="entry name" value="ALANINE DEHYDROGENASE"/>
    <property type="match status" value="1"/>
</dbReference>
<evidence type="ECO:0000256" key="1">
    <source>
        <dbReference type="ARBA" id="ARBA00005206"/>
    </source>
</evidence>
<evidence type="ECO:0000313" key="14">
    <source>
        <dbReference type="Proteomes" id="UP000277864"/>
    </source>
</evidence>
<keyword evidence="5 6" id="KW-0520">NAD</keyword>
<evidence type="ECO:0000256" key="4">
    <source>
        <dbReference type="ARBA" id="ARBA00023002"/>
    </source>
</evidence>
<dbReference type="SUPFAM" id="SSF52283">
    <property type="entry name" value="Formate/glycerate dehydrogenase catalytic domain-like"/>
    <property type="match status" value="1"/>
</dbReference>
<dbReference type="GO" id="GO:0000166">
    <property type="term" value="F:nucleotide binding"/>
    <property type="evidence" value="ECO:0007669"/>
    <property type="project" value="UniProtKB-KW"/>
</dbReference>
<comment type="catalytic activity">
    <reaction evidence="6">
        <text>L-alanine + NAD(+) + H2O = pyruvate + NH4(+) + NADH + H(+)</text>
        <dbReference type="Rhea" id="RHEA:18405"/>
        <dbReference type="ChEBI" id="CHEBI:15361"/>
        <dbReference type="ChEBI" id="CHEBI:15377"/>
        <dbReference type="ChEBI" id="CHEBI:15378"/>
        <dbReference type="ChEBI" id="CHEBI:28938"/>
        <dbReference type="ChEBI" id="CHEBI:57540"/>
        <dbReference type="ChEBI" id="CHEBI:57945"/>
        <dbReference type="ChEBI" id="CHEBI:57972"/>
        <dbReference type="EC" id="1.4.1.1"/>
    </reaction>
</comment>
<dbReference type="PIRSF" id="PIRSF000183">
    <property type="entry name" value="Alanine_dh"/>
    <property type="match status" value="1"/>
</dbReference>
<feature type="binding site" evidence="9">
    <location>
        <begin position="266"/>
        <end position="269"/>
    </location>
    <ligand>
        <name>NAD(+)</name>
        <dbReference type="ChEBI" id="CHEBI:57540"/>
    </ligand>
</feature>
<sequence>MIIGIPKEIKNNESRVGITPTGVQLFVTQGHQVHIETNAGLTAGFTNEAYKEMGATIVNTPQEAWAADMVIKVKEPLPSEYVYLREDLILYTYLHLAPAKELTDALLLHKTTSIAYETVQLSDNSLPLLTPMSEIAGRMSVQIGAEFLEKPKGGKGILLSGIPGVHRGNIVIIGGGNVGTNAAKIAIGMGANVTILDISPRRLGQLDDLFGHNIQTLLSNPINIARAVKEADLVIGTVLIPGAKTPTLVTKEMVQSMEAGSVIIDVAIDQGGCIETIDHITTHDEPVYERYGVLHYAVANMPGAVAKTSTVALTNVTLPYALEIANKGLPQVALENEALAKGLNTYQGYLVNPSVAHSQNRELTDFQTLV</sequence>
<dbReference type="InterPro" id="IPR008143">
    <property type="entry name" value="Ala_DH/PNT_CS2"/>
</dbReference>
<dbReference type="Gene3D" id="3.40.50.720">
    <property type="entry name" value="NAD(P)-binding Rossmann-like Domain"/>
    <property type="match status" value="2"/>
</dbReference>
<dbReference type="EMBL" id="PXZH01000001">
    <property type="protein sequence ID" value="RST90437.1"/>
    <property type="molecule type" value="Genomic_DNA"/>
</dbReference>
<keyword evidence="14" id="KW-1185">Reference proteome</keyword>
<dbReference type="SMART" id="SM01002">
    <property type="entry name" value="AlaDh_PNT_C"/>
    <property type="match status" value="1"/>
</dbReference>
<proteinExistence type="inferred from homology"/>
<reference evidence="13 14" key="1">
    <citation type="submission" date="2018-03" db="EMBL/GenBank/DDBJ databases">
        <authorList>
            <person name="Gulvik C.A."/>
        </authorList>
    </citation>
    <scope>NUCLEOTIDE SEQUENCE [LARGE SCALE GENOMIC DNA]</scope>
    <source>
        <strain evidence="13 14">JCM 31581</strain>
    </source>
</reference>
<dbReference type="GO" id="GO:0046872">
    <property type="term" value="F:metal ion binding"/>
    <property type="evidence" value="ECO:0007669"/>
    <property type="project" value="UniProtKB-KW"/>
</dbReference>
<feature type="binding site" evidence="9">
    <location>
        <begin position="238"/>
        <end position="239"/>
    </location>
    <ligand>
        <name>NAD(+)</name>
        <dbReference type="ChEBI" id="CHEBI:57540"/>
    </ligand>
</feature>
<organism evidence="13 14">
    <name type="scientific">Vagococcus humatus</name>
    <dbReference type="NCBI Taxonomy" id="1889241"/>
    <lineage>
        <taxon>Bacteria</taxon>
        <taxon>Bacillati</taxon>
        <taxon>Bacillota</taxon>
        <taxon>Bacilli</taxon>
        <taxon>Lactobacillales</taxon>
        <taxon>Enterococcaceae</taxon>
        <taxon>Vagococcus</taxon>
    </lineage>
</organism>